<feature type="transmembrane region" description="Helical" evidence="1">
    <location>
        <begin position="105"/>
        <end position="123"/>
    </location>
</feature>
<accession>A0A4Y7XE22</accession>
<keyword evidence="1" id="KW-0472">Membrane</keyword>
<name>A0A4Y7XE22_9GAMM</name>
<keyword evidence="1" id="KW-1133">Transmembrane helix</keyword>
<dbReference type="AlphaFoldDB" id="A0A4Y7XE22"/>
<feature type="transmembrane region" description="Helical" evidence="1">
    <location>
        <begin position="21"/>
        <end position="39"/>
    </location>
</feature>
<keyword evidence="3" id="KW-1185">Reference proteome</keyword>
<organism evidence="2 3">
    <name type="scientific">Alkanindiges illinoisensis</name>
    <dbReference type="NCBI Taxonomy" id="197183"/>
    <lineage>
        <taxon>Bacteria</taxon>
        <taxon>Pseudomonadati</taxon>
        <taxon>Pseudomonadota</taxon>
        <taxon>Gammaproteobacteria</taxon>
        <taxon>Moraxellales</taxon>
        <taxon>Moraxellaceae</taxon>
        <taxon>Alkanindiges</taxon>
    </lineage>
</organism>
<dbReference type="EMBL" id="SNTY01000014">
    <property type="protein sequence ID" value="TEU29410.1"/>
    <property type="molecule type" value="Genomic_DNA"/>
</dbReference>
<comment type="caution">
    <text evidence="2">The sequence shown here is derived from an EMBL/GenBank/DDBJ whole genome shotgun (WGS) entry which is preliminary data.</text>
</comment>
<dbReference type="STRING" id="1120977.GCA_000619845_02676"/>
<keyword evidence="1" id="KW-0812">Transmembrane</keyword>
<proteinExistence type="predicted"/>
<protein>
    <recommendedName>
        <fullName evidence="4">GGDEF domain-containing protein</fullName>
    </recommendedName>
</protein>
<feature type="transmembrane region" description="Helical" evidence="1">
    <location>
        <begin position="130"/>
        <end position="147"/>
    </location>
</feature>
<sequence length="338" mass="38049">MSPLLSLHSLQELKHSRQFQGVLLIIRLLLIATLAWQVYSQPDFSSAFIDQNIYAALVAYGVLASVHYLAMLFRPTSALIFYLGIVLDYCFALSLLFLLPNQASIILIMAMTFVIAAFSDLKISFLTAMNASYLLAAMIAGFFYNTLTNSQLQPVHLTGCSIFALGYLHCYKHHLQSSARDLKSALNSGILEKKQLVDALTYLYPYHQRNQIPLSLLMIRVKAGSRHQKEAIRQLFTNYKNRLRKCDVLVQLDRHHLAVLLCDTSATQTGHVVKALGLVKDEMQIQQPEFGIQYGVCPVPLEQEIALEDILMQMMNALKAAEHQNASRLIFINAKQSD</sequence>
<dbReference type="Proteomes" id="UP000297834">
    <property type="component" value="Unassembled WGS sequence"/>
</dbReference>
<evidence type="ECO:0000313" key="3">
    <source>
        <dbReference type="Proteomes" id="UP000297834"/>
    </source>
</evidence>
<feature type="transmembrane region" description="Helical" evidence="1">
    <location>
        <begin position="79"/>
        <end position="99"/>
    </location>
</feature>
<feature type="transmembrane region" description="Helical" evidence="1">
    <location>
        <begin position="51"/>
        <end position="72"/>
    </location>
</feature>
<evidence type="ECO:0000256" key="1">
    <source>
        <dbReference type="SAM" id="Phobius"/>
    </source>
</evidence>
<reference evidence="2 3" key="1">
    <citation type="submission" date="2019-03" db="EMBL/GenBank/DDBJ databases">
        <title>Alkanindiges illinoisensis: a potential pathogenic isolated from ascites of a gastric cancer patient with abdominal metastasis.</title>
        <authorList>
            <person name="Hu X."/>
            <person name="Yang B."/>
            <person name="Yan X."/>
            <person name="Lin L."/>
            <person name="Zhao H."/>
            <person name="Zhou F."/>
            <person name="Su B."/>
            <person name="Chen J."/>
            <person name="Rui Y."/>
            <person name="Wang Q."/>
            <person name="Zheng L."/>
        </authorList>
    </citation>
    <scope>NUCLEOTIDE SEQUENCE [LARGE SCALE GENOMIC DNA]</scope>
    <source>
        <strain evidence="2 3">NFYY 23406</strain>
    </source>
</reference>
<dbReference type="OrthoDB" id="6716743at2"/>
<gene>
    <name evidence="2" type="ORF">E2B99_04990</name>
</gene>
<dbReference type="RefSeq" id="WP_134243848.1">
    <property type="nucleotide sequence ID" value="NZ_SNTY01000014.1"/>
</dbReference>
<evidence type="ECO:0000313" key="2">
    <source>
        <dbReference type="EMBL" id="TEU29410.1"/>
    </source>
</evidence>
<evidence type="ECO:0008006" key="4">
    <source>
        <dbReference type="Google" id="ProtNLM"/>
    </source>
</evidence>